<organism evidence="3 4">
    <name type="scientific">Cercopithifilaria johnstoni</name>
    <dbReference type="NCBI Taxonomy" id="2874296"/>
    <lineage>
        <taxon>Eukaryota</taxon>
        <taxon>Metazoa</taxon>
        <taxon>Ecdysozoa</taxon>
        <taxon>Nematoda</taxon>
        <taxon>Chromadorea</taxon>
        <taxon>Rhabditida</taxon>
        <taxon>Spirurina</taxon>
        <taxon>Spiruromorpha</taxon>
        <taxon>Filarioidea</taxon>
        <taxon>Onchocercidae</taxon>
        <taxon>Cercopithifilaria</taxon>
    </lineage>
</organism>
<dbReference type="OrthoDB" id="5807354at2759"/>
<keyword evidence="2" id="KW-0732">Signal</keyword>
<proteinExistence type="predicted"/>
<dbReference type="Proteomes" id="UP000746747">
    <property type="component" value="Unassembled WGS sequence"/>
</dbReference>
<name>A0A8J2MB13_9BILA</name>
<feature type="region of interest" description="Disordered" evidence="1">
    <location>
        <begin position="183"/>
        <end position="223"/>
    </location>
</feature>
<feature type="signal peptide" evidence="2">
    <location>
        <begin position="1"/>
        <end position="31"/>
    </location>
</feature>
<protein>
    <submittedName>
        <fullName evidence="3">Uncharacterized protein</fullName>
    </submittedName>
</protein>
<accession>A0A8J2MB13</accession>
<evidence type="ECO:0000256" key="1">
    <source>
        <dbReference type="SAM" id="MobiDB-lite"/>
    </source>
</evidence>
<evidence type="ECO:0000313" key="3">
    <source>
        <dbReference type="EMBL" id="CAG9539315.1"/>
    </source>
</evidence>
<evidence type="ECO:0000256" key="2">
    <source>
        <dbReference type="SAM" id="SignalP"/>
    </source>
</evidence>
<dbReference type="EMBL" id="CAKAEH010001770">
    <property type="protein sequence ID" value="CAG9539315.1"/>
    <property type="molecule type" value="Genomic_DNA"/>
</dbReference>
<gene>
    <name evidence="3" type="ORF">CJOHNSTONI_LOCUS8924</name>
</gene>
<keyword evidence="4" id="KW-1185">Reference proteome</keyword>
<evidence type="ECO:0000313" key="4">
    <source>
        <dbReference type="Proteomes" id="UP000746747"/>
    </source>
</evidence>
<feature type="compositionally biased region" description="Polar residues" evidence="1">
    <location>
        <begin position="183"/>
        <end position="212"/>
    </location>
</feature>
<sequence length="223" mass="23718">MWSTSMSFHLAITVVISVITIFSSSAVYAIGEGPNGFGCCMTPCAPQIGPCDCHCGLPMAPQFPPMPPHLPSILPTAPAFPQFPAYPSGGGNGGGYAIPVRQQVFENGYMQQPSSYKTSPGISYQQHLTYQNGGSYGYNMKQFEPTGGAFGGYATNPYGAENGNFGDSTYSYPQNMQNENRFGDVSQQASGSGQHTSSGTEYNSSPATTDTKSFLKLHRSQLA</sequence>
<reference evidence="3" key="1">
    <citation type="submission" date="2021-09" db="EMBL/GenBank/DDBJ databases">
        <authorList>
            <consortium name="Pathogen Informatics"/>
        </authorList>
    </citation>
    <scope>NUCLEOTIDE SEQUENCE</scope>
</reference>
<dbReference type="AlphaFoldDB" id="A0A8J2MB13"/>
<comment type="caution">
    <text evidence="3">The sequence shown here is derived from an EMBL/GenBank/DDBJ whole genome shotgun (WGS) entry which is preliminary data.</text>
</comment>
<feature type="chain" id="PRO_5035251805" evidence="2">
    <location>
        <begin position="32"/>
        <end position="223"/>
    </location>
</feature>